<dbReference type="InterPro" id="IPR050582">
    <property type="entry name" value="HAD-like_SerB"/>
</dbReference>
<dbReference type="PANTHER" id="PTHR43344:SF14">
    <property type="entry name" value="HAD-IB FAMILY HYDROLASE"/>
    <property type="match status" value="1"/>
</dbReference>
<gene>
    <name evidence="1" type="ORF">DJ017_13255</name>
</gene>
<dbReference type="NCBIfam" id="TIGR01490">
    <property type="entry name" value="HAD-SF-IB-hyp1"/>
    <property type="match status" value="1"/>
</dbReference>
<dbReference type="OrthoDB" id="9794212at2"/>
<dbReference type="InterPro" id="IPR006385">
    <property type="entry name" value="HAD_hydro_SerB1"/>
</dbReference>
<evidence type="ECO:0000313" key="2">
    <source>
        <dbReference type="Proteomes" id="UP000249254"/>
    </source>
</evidence>
<keyword evidence="2" id="KW-1185">Reference proteome</keyword>
<reference evidence="2" key="1">
    <citation type="submission" date="2018-05" db="EMBL/GenBank/DDBJ databases">
        <authorList>
            <person name="Li X."/>
        </authorList>
    </citation>
    <scope>NUCLEOTIDE SEQUENCE [LARGE SCALE GENOMIC DNA]</scope>
    <source>
        <strain evidence="2">LX32</strain>
    </source>
</reference>
<proteinExistence type="predicted"/>
<evidence type="ECO:0000313" key="1">
    <source>
        <dbReference type="EMBL" id="RAK55410.1"/>
    </source>
</evidence>
<dbReference type="Proteomes" id="UP000249254">
    <property type="component" value="Unassembled WGS sequence"/>
</dbReference>
<protein>
    <submittedName>
        <fullName evidence="1">HAD-IB family hydrolase</fullName>
    </submittedName>
</protein>
<dbReference type="GO" id="GO:0036424">
    <property type="term" value="F:L-phosphoserine phosphatase activity"/>
    <property type="evidence" value="ECO:0007669"/>
    <property type="project" value="TreeGrafter"/>
</dbReference>
<comment type="caution">
    <text evidence="1">The sequence shown here is derived from an EMBL/GenBank/DDBJ whole genome shotgun (WGS) entry which is preliminary data.</text>
</comment>
<dbReference type="PANTHER" id="PTHR43344">
    <property type="entry name" value="PHOSPHOSERINE PHOSPHATASE"/>
    <property type="match status" value="1"/>
</dbReference>
<keyword evidence="1" id="KW-0378">Hydrolase</keyword>
<dbReference type="NCBIfam" id="TIGR01488">
    <property type="entry name" value="HAD-SF-IB"/>
    <property type="match status" value="1"/>
</dbReference>
<name>A0A328AKQ6_9CAUL</name>
<dbReference type="EMBL" id="QFYQ01000001">
    <property type="protein sequence ID" value="RAK55410.1"/>
    <property type="molecule type" value="Genomic_DNA"/>
</dbReference>
<sequence>MTQDRRPLRTKAPQPPLVAFDFDGTITTRDSFTAFLRWRADPARYALGLARLAPAGVRYLFDKDRGRIKAAAATEFLRGLTAPELEADAESFAVETAPMLFRPDALATWRRWRAEGARLVIVSASPSFVVAPFAERLGADRLIATELAYDSDGRATGRFATPNCRGPEKVARLREAFGEDVTLRAAYGDTAGDREMLQIAEIQGFKIFQGRPEFG</sequence>
<dbReference type="GO" id="GO:0005737">
    <property type="term" value="C:cytoplasm"/>
    <property type="evidence" value="ECO:0007669"/>
    <property type="project" value="TreeGrafter"/>
</dbReference>
<dbReference type="InterPro" id="IPR036412">
    <property type="entry name" value="HAD-like_sf"/>
</dbReference>
<dbReference type="GO" id="GO:0006564">
    <property type="term" value="P:L-serine biosynthetic process"/>
    <property type="evidence" value="ECO:0007669"/>
    <property type="project" value="TreeGrafter"/>
</dbReference>
<dbReference type="Pfam" id="PF12710">
    <property type="entry name" value="HAD"/>
    <property type="match status" value="1"/>
</dbReference>
<dbReference type="CDD" id="cd02612">
    <property type="entry name" value="HAD_PGPPase"/>
    <property type="match status" value="1"/>
</dbReference>
<dbReference type="Gene3D" id="3.40.50.1000">
    <property type="entry name" value="HAD superfamily/HAD-like"/>
    <property type="match status" value="1"/>
</dbReference>
<dbReference type="SUPFAM" id="SSF56784">
    <property type="entry name" value="HAD-like"/>
    <property type="match status" value="1"/>
</dbReference>
<accession>A0A328AKQ6</accession>
<dbReference type="GO" id="GO:0000287">
    <property type="term" value="F:magnesium ion binding"/>
    <property type="evidence" value="ECO:0007669"/>
    <property type="project" value="TreeGrafter"/>
</dbReference>
<dbReference type="InterPro" id="IPR023214">
    <property type="entry name" value="HAD_sf"/>
</dbReference>
<dbReference type="Gene3D" id="1.20.1440.100">
    <property type="entry name" value="SG protein - dephosphorylation function"/>
    <property type="match status" value="1"/>
</dbReference>
<organism evidence="1 2">
    <name type="scientific">Phenylobacterium soli</name>
    <dbReference type="NCBI Taxonomy" id="2170551"/>
    <lineage>
        <taxon>Bacteria</taxon>
        <taxon>Pseudomonadati</taxon>
        <taxon>Pseudomonadota</taxon>
        <taxon>Alphaproteobacteria</taxon>
        <taxon>Caulobacterales</taxon>
        <taxon>Caulobacteraceae</taxon>
        <taxon>Phenylobacterium</taxon>
    </lineage>
</organism>
<dbReference type="AlphaFoldDB" id="A0A328AKQ6"/>